<organism evidence="3 4">
    <name type="scientific">Pleurodeles waltl</name>
    <name type="common">Iberian ribbed newt</name>
    <dbReference type="NCBI Taxonomy" id="8319"/>
    <lineage>
        <taxon>Eukaryota</taxon>
        <taxon>Metazoa</taxon>
        <taxon>Chordata</taxon>
        <taxon>Craniata</taxon>
        <taxon>Vertebrata</taxon>
        <taxon>Euteleostomi</taxon>
        <taxon>Amphibia</taxon>
        <taxon>Batrachia</taxon>
        <taxon>Caudata</taxon>
        <taxon>Salamandroidea</taxon>
        <taxon>Salamandridae</taxon>
        <taxon>Pleurodelinae</taxon>
        <taxon>Pleurodeles</taxon>
    </lineage>
</organism>
<dbReference type="SUPFAM" id="SSF57256">
    <property type="entry name" value="Elafin-like"/>
    <property type="match status" value="1"/>
</dbReference>
<name>A0AAV7S2R8_PLEWA</name>
<evidence type="ECO:0000313" key="4">
    <source>
        <dbReference type="Proteomes" id="UP001066276"/>
    </source>
</evidence>
<proteinExistence type="predicted"/>
<protein>
    <recommendedName>
        <fullName evidence="2">WAP domain-containing protein</fullName>
    </recommendedName>
</protein>
<keyword evidence="1" id="KW-0732">Signal</keyword>
<dbReference type="Proteomes" id="UP001066276">
    <property type="component" value="Chromosome 5"/>
</dbReference>
<dbReference type="PROSITE" id="PS51390">
    <property type="entry name" value="WAP"/>
    <property type="match status" value="1"/>
</dbReference>
<feature type="chain" id="PRO_5043675616" description="WAP domain-containing protein" evidence="1">
    <location>
        <begin position="21"/>
        <end position="124"/>
    </location>
</feature>
<dbReference type="InterPro" id="IPR008197">
    <property type="entry name" value="WAP_dom"/>
</dbReference>
<reference evidence="3" key="1">
    <citation type="journal article" date="2022" name="bioRxiv">
        <title>Sequencing and chromosome-scale assembly of the giantPleurodeles waltlgenome.</title>
        <authorList>
            <person name="Brown T."/>
            <person name="Elewa A."/>
            <person name="Iarovenko S."/>
            <person name="Subramanian E."/>
            <person name="Araus A.J."/>
            <person name="Petzold A."/>
            <person name="Susuki M."/>
            <person name="Suzuki K.-i.T."/>
            <person name="Hayashi T."/>
            <person name="Toyoda A."/>
            <person name="Oliveira C."/>
            <person name="Osipova E."/>
            <person name="Leigh N.D."/>
            <person name="Simon A."/>
            <person name="Yun M.H."/>
        </authorList>
    </citation>
    <scope>NUCLEOTIDE SEQUENCE</scope>
    <source>
        <strain evidence="3">20211129_DDA</strain>
        <tissue evidence="3">Liver</tissue>
    </source>
</reference>
<dbReference type="Gene3D" id="4.10.75.10">
    <property type="entry name" value="Elafin-like"/>
    <property type="match status" value="1"/>
</dbReference>
<sequence length="124" mass="13036">MMKTSGAILLLAALLGLREALPVEGEGISTSLLRGCIPPTFAGRMGCIEAETACHNASECLTDQMCCISKCKIKCVPIHAGGCPLPRIDSLLVCLPGREFGCDDDSSCAADEKCCFTFCGRSCL</sequence>
<dbReference type="AlphaFoldDB" id="A0AAV7S2R8"/>
<dbReference type="Pfam" id="PF00095">
    <property type="entry name" value="WAP"/>
    <property type="match status" value="1"/>
</dbReference>
<dbReference type="EMBL" id="JANPWB010000009">
    <property type="protein sequence ID" value="KAJ1158814.1"/>
    <property type="molecule type" value="Genomic_DNA"/>
</dbReference>
<evidence type="ECO:0000256" key="1">
    <source>
        <dbReference type="SAM" id="SignalP"/>
    </source>
</evidence>
<gene>
    <name evidence="3" type="ORF">NDU88_011487</name>
</gene>
<feature type="signal peptide" evidence="1">
    <location>
        <begin position="1"/>
        <end position="20"/>
    </location>
</feature>
<comment type="caution">
    <text evidence="3">The sequence shown here is derived from an EMBL/GenBank/DDBJ whole genome shotgun (WGS) entry which is preliminary data.</text>
</comment>
<dbReference type="GO" id="GO:0030414">
    <property type="term" value="F:peptidase inhibitor activity"/>
    <property type="evidence" value="ECO:0007669"/>
    <property type="project" value="InterPro"/>
</dbReference>
<accession>A0AAV7S2R8</accession>
<keyword evidence="4" id="KW-1185">Reference proteome</keyword>
<evidence type="ECO:0000313" key="3">
    <source>
        <dbReference type="EMBL" id="KAJ1158814.1"/>
    </source>
</evidence>
<evidence type="ECO:0000259" key="2">
    <source>
        <dbReference type="PROSITE" id="PS51390"/>
    </source>
</evidence>
<dbReference type="GO" id="GO:0005576">
    <property type="term" value="C:extracellular region"/>
    <property type="evidence" value="ECO:0007669"/>
    <property type="project" value="InterPro"/>
</dbReference>
<dbReference type="InterPro" id="IPR036645">
    <property type="entry name" value="Elafin-like_sf"/>
</dbReference>
<feature type="domain" description="WAP" evidence="2">
    <location>
        <begin position="76"/>
        <end position="124"/>
    </location>
</feature>